<dbReference type="InterPro" id="IPR003010">
    <property type="entry name" value="C-N_Hydrolase"/>
</dbReference>
<dbReference type="InterPro" id="IPR036526">
    <property type="entry name" value="C-N_Hydrolase_sf"/>
</dbReference>
<name>A0A381Q5H2_9ZZZZ</name>
<dbReference type="SUPFAM" id="SSF56317">
    <property type="entry name" value="Carbon-nitrogen hydrolase"/>
    <property type="match status" value="1"/>
</dbReference>
<dbReference type="Gene3D" id="3.60.110.10">
    <property type="entry name" value="Carbon-nitrogen hydrolase"/>
    <property type="match status" value="1"/>
</dbReference>
<organism evidence="3">
    <name type="scientific">marine metagenome</name>
    <dbReference type="NCBI Taxonomy" id="408172"/>
    <lineage>
        <taxon>unclassified sequences</taxon>
        <taxon>metagenomes</taxon>
        <taxon>ecological metagenomes</taxon>
    </lineage>
</organism>
<accession>A0A381Q5H2</accession>
<evidence type="ECO:0000256" key="1">
    <source>
        <dbReference type="ARBA" id="ARBA00022801"/>
    </source>
</evidence>
<sequence>MKKLSISFLHLAPITSDIAHNRKLVEQGVGVAAQQGARWVITPELCIPGYLFMEAIGTDWILPQPDPWMNSFLGLVKEHSLTVFLSHPERDPATDKLYNTVFVISAEGEIIGKHRKVKALGGAESWSTSGWKIDPIECDGIKTGILICADGYKNEIAQVFKDKGAQLLVSPVSWGPGHCGPDGEWEARSADTGLPMMVCNRSGKEEGELDYTLAESVVAQNGKRILEATSDRSVVLSFDWDVDSMSMISTDFERTYL</sequence>
<protein>
    <recommendedName>
        <fullName evidence="2">CN hydrolase domain-containing protein</fullName>
    </recommendedName>
</protein>
<dbReference type="CDD" id="cd07197">
    <property type="entry name" value="nitrilase"/>
    <property type="match status" value="1"/>
</dbReference>
<dbReference type="EMBL" id="UINC01001183">
    <property type="protein sequence ID" value="SUZ73589.1"/>
    <property type="molecule type" value="Genomic_DNA"/>
</dbReference>
<proteinExistence type="predicted"/>
<dbReference type="AlphaFoldDB" id="A0A381Q5H2"/>
<dbReference type="Pfam" id="PF00795">
    <property type="entry name" value="CN_hydrolase"/>
    <property type="match status" value="1"/>
</dbReference>
<reference evidence="3" key="1">
    <citation type="submission" date="2018-05" db="EMBL/GenBank/DDBJ databases">
        <authorList>
            <person name="Lanie J.A."/>
            <person name="Ng W.-L."/>
            <person name="Kazmierczak K.M."/>
            <person name="Andrzejewski T.M."/>
            <person name="Davidsen T.M."/>
            <person name="Wayne K.J."/>
            <person name="Tettelin H."/>
            <person name="Glass J.I."/>
            <person name="Rusch D."/>
            <person name="Podicherti R."/>
            <person name="Tsui H.-C.T."/>
            <person name="Winkler M.E."/>
        </authorList>
    </citation>
    <scope>NUCLEOTIDE SEQUENCE</scope>
</reference>
<evidence type="ECO:0000259" key="2">
    <source>
        <dbReference type="PROSITE" id="PS50263"/>
    </source>
</evidence>
<dbReference type="PANTHER" id="PTHR43674">
    <property type="entry name" value="NITRILASE C965.09-RELATED"/>
    <property type="match status" value="1"/>
</dbReference>
<dbReference type="PROSITE" id="PS50263">
    <property type="entry name" value="CN_HYDROLASE"/>
    <property type="match status" value="1"/>
</dbReference>
<gene>
    <name evidence="3" type="ORF">METZ01_LOCUS26443</name>
</gene>
<feature type="domain" description="CN hydrolase" evidence="2">
    <location>
        <begin position="4"/>
        <end position="244"/>
    </location>
</feature>
<dbReference type="InterPro" id="IPR050345">
    <property type="entry name" value="Aliph_Amidase/BUP"/>
</dbReference>
<keyword evidence="1" id="KW-0378">Hydrolase</keyword>
<evidence type="ECO:0000313" key="3">
    <source>
        <dbReference type="EMBL" id="SUZ73589.1"/>
    </source>
</evidence>
<dbReference type="GO" id="GO:0016811">
    <property type="term" value="F:hydrolase activity, acting on carbon-nitrogen (but not peptide) bonds, in linear amides"/>
    <property type="evidence" value="ECO:0007669"/>
    <property type="project" value="TreeGrafter"/>
</dbReference>
<dbReference type="PANTHER" id="PTHR43674:SF2">
    <property type="entry name" value="BETA-UREIDOPROPIONASE"/>
    <property type="match status" value="1"/>
</dbReference>